<dbReference type="Gene3D" id="3.40.630.30">
    <property type="match status" value="1"/>
</dbReference>
<accession>A0ABW0DF15</accession>
<comment type="caution">
    <text evidence="2">The sequence shown here is derived from an EMBL/GenBank/DDBJ whole genome shotgun (WGS) entry which is preliminary data.</text>
</comment>
<dbReference type="InterPro" id="IPR000182">
    <property type="entry name" value="GNAT_dom"/>
</dbReference>
<reference evidence="3" key="1">
    <citation type="journal article" date="2019" name="Int. J. Syst. Evol. Microbiol.">
        <title>The Global Catalogue of Microorganisms (GCM) 10K type strain sequencing project: providing services to taxonomists for standard genome sequencing and annotation.</title>
        <authorList>
            <consortium name="The Broad Institute Genomics Platform"/>
            <consortium name="The Broad Institute Genome Sequencing Center for Infectious Disease"/>
            <person name="Wu L."/>
            <person name="Ma J."/>
        </authorList>
    </citation>
    <scope>NUCLEOTIDE SEQUENCE [LARGE SCALE GENOMIC DNA]</scope>
    <source>
        <strain evidence="3">CCM 8479</strain>
    </source>
</reference>
<gene>
    <name evidence="2" type="ORF">ACFPN6_26265</name>
</gene>
<proteinExistence type="predicted"/>
<name>A0ABW0DF15_STRFI</name>
<dbReference type="SUPFAM" id="SSF55729">
    <property type="entry name" value="Acyl-CoA N-acyltransferases (Nat)"/>
    <property type="match status" value="1"/>
</dbReference>
<dbReference type="PROSITE" id="PS51186">
    <property type="entry name" value="GNAT"/>
    <property type="match status" value="1"/>
</dbReference>
<dbReference type="Pfam" id="PF00583">
    <property type="entry name" value="Acetyltransf_1"/>
    <property type="match status" value="1"/>
</dbReference>
<dbReference type="EMBL" id="JBHSKL010000037">
    <property type="protein sequence ID" value="MFC5228012.1"/>
    <property type="molecule type" value="Genomic_DNA"/>
</dbReference>
<dbReference type="RefSeq" id="WP_344642598.1">
    <property type="nucleotide sequence ID" value="NZ_BAAASS010000002.1"/>
</dbReference>
<keyword evidence="3" id="KW-1185">Reference proteome</keyword>
<dbReference type="Proteomes" id="UP001596156">
    <property type="component" value="Unassembled WGS sequence"/>
</dbReference>
<evidence type="ECO:0000259" key="1">
    <source>
        <dbReference type="PROSITE" id="PS51186"/>
    </source>
</evidence>
<protein>
    <submittedName>
        <fullName evidence="2">GNAT family N-acetyltransferase</fullName>
    </submittedName>
</protein>
<feature type="domain" description="N-acetyltransferase" evidence="1">
    <location>
        <begin position="9"/>
        <end position="184"/>
    </location>
</feature>
<organism evidence="2 3">
    <name type="scientific">Streptomyces fimbriatus</name>
    <dbReference type="NCBI Taxonomy" id="68197"/>
    <lineage>
        <taxon>Bacteria</taxon>
        <taxon>Bacillati</taxon>
        <taxon>Actinomycetota</taxon>
        <taxon>Actinomycetes</taxon>
        <taxon>Kitasatosporales</taxon>
        <taxon>Streptomycetaceae</taxon>
        <taxon>Streptomyces</taxon>
    </lineage>
</organism>
<evidence type="ECO:0000313" key="3">
    <source>
        <dbReference type="Proteomes" id="UP001596156"/>
    </source>
</evidence>
<evidence type="ECO:0000313" key="2">
    <source>
        <dbReference type="EMBL" id="MFC5228012.1"/>
    </source>
</evidence>
<dbReference type="InterPro" id="IPR016181">
    <property type="entry name" value="Acyl_CoA_acyltransferase"/>
</dbReference>
<sequence length="193" mass="20712">MGRTAPPIVSFRDADLLTHSDALHSLYVSAFCVPPWNEDEARAVEFLGRLASDVRRPGFTAALAFGGEEVLGFATAWTTLAPFPTDRCYPQAAAGLGPERTVDWLCGAREIDELAVRPVAQGTGLAVDLLKAMTDDAPGGRSWLLTSVQSTRAMSFYRSQGWTQATHPSPEGNGSAVFLSPHHPARHLAAQPL</sequence>